<reference evidence="2 3" key="1">
    <citation type="submission" date="2020-08" db="EMBL/GenBank/DDBJ databases">
        <title>Genomic Encyclopedia of Type Strains, Phase IV (KMG-IV): sequencing the most valuable type-strain genomes for metagenomic binning, comparative biology and taxonomic classification.</title>
        <authorList>
            <person name="Goeker M."/>
        </authorList>
    </citation>
    <scope>NUCLEOTIDE SEQUENCE [LARGE SCALE GENOMIC DNA]</scope>
    <source>
        <strain evidence="2 3">DSM 17976</strain>
    </source>
</reference>
<evidence type="ECO:0000256" key="1">
    <source>
        <dbReference type="SAM" id="SignalP"/>
    </source>
</evidence>
<organism evidence="2 3">
    <name type="scientific">Runella defluvii</name>
    <dbReference type="NCBI Taxonomy" id="370973"/>
    <lineage>
        <taxon>Bacteria</taxon>
        <taxon>Pseudomonadati</taxon>
        <taxon>Bacteroidota</taxon>
        <taxon>Cytophagia</taxon>
        <taxon>Cytophagales</taxon>
        <taxon>Spirosomataceae</taxon>
        <taxon>Runella</taxon>
    </lineage>
</organism>
<feature type="chain" id="PRO_5030623639" evidence="1">
    <location>
        <begin position="30"/>
        <end position="305"/>
    </location>
</feature>
<comment type="caution">
    <text evidence="2">The sequence shown here is derived from an EMBL/GenBank/DDBJ whole genome shotgun (WGS) entry which is preliminary data.</text>
</comment>
<dbReference type="InterPro" id="IPR019861">
    <property type="entry name" value="PorP/SprF_Bacteroidetes"/>
</dbReference>
<accession>A0A7W5ZI46</accession>
<keyword evidence="1" id="KW-0732">Signal</keyword>
<dbReference type="Pfam" id="PF11751">
    <property type="entry name" value="PorP_SprF"/>
    <property type="match status" value="1"/>
</dbReference>
<name>A0A7W5ZI46_9BACT</name>
<protein>
    <submittedName>
        <fullName evidence="2">Type IX secretion system PorP/SprF family membrane protein</fullName>
    </submittedName>
</protein>
<dbReference type="Proteomes" id="UP000541352">
    <property type="component" value="Unassembled WGS sequence"/>
</dbReference>
<feature type="signal peptide" evidence="1">
    <location>
        <begin position="1"/>
        <end position="29"/>
    </location>
</feature>
<dbReference type="NCBIfam" id="TIGR03519">
    <property type="entry name" value="T9SS_PorP_fam"/>
    <property type="match status" value="1"/>
</dbReference>
<evidence type="ECO:0000313" key="2">
    <source>
        <dbReference type="EMBL" id="MBB3837309.1"/>
    </source>
</evidence>
<sequence length="305" mass="33406">MMKKRYLRKTANFLLTASCLLLTAYHAQAQREVQYAQYLVNPLAINPAATGVRETFHFNAVLRRQFVAGVQGLPITQSFAMDGTVANGKIGLGLQGLNDRVSANTAVFGSISYIHKISEEQKLSIGALGGINVLPARDVLNTGGNINKALPSAGVGIYYEDETFFGGVSMPEILKQQYGYNSTSGLINYQRPIFVQLGMKSEVSDGIIVKPSLLLTKPEKSKMRLDLNAIATVQDRFTGGLSVRFGSTTYWQALLAYDISKNIRIGYAYSSRRVEDFNAQTNNIAGVGKGIHEIVFTLQPNPQRD</sequence>
<proteinExistence type="predicted"/>
<dbReference type="EMBL" id="JACIBY010000002">
    <property type="protein sequence ID" value="MBB3837309.1"/>
    <property type="molecule type" value="Genomic_DNA"/>
</dbReference>
<gene>
    <name evidence="2" type="ORF">FHS57_001303</name>
</gene>
<evidence type="ECO:0000313" key="3">
    <source>
        <dbReference type="Proteomes" id="UP000541352"/>
    </source>
</evidence>
<dbReference type="AlphaFoldDB" id="A0A7W5ZI46"/>
<dbReference type="RefSeq" id="WP_183972045.1">
    <property type="nucleotide sequence ID" value="NZ_JACIBY010000002.1"/>
</dbReference>
<keyword evidence="3" id="KW-1185">Reference proteome</keyword>